<protein>
    <submittedName>
        <fullName evidence="1">Uncharacterized protein</fullName>
    </submittedName>
</protein>
<reference evidence="1" key="1">
    <citation type="journal article" date="2020" name="Nature">
        <title>Giant virus diversity and host interactions through global metagenomics.</title>
        <authorList>
            <person name="Schulz F."/>
            <person name="Roux S."/>
            <person name="Paez-Espino D."/>
            <person name="Jungbluth S."/>
            <person name="Walsh D.A."/>
            <person name="Denef V.J."/>
            <person name="McMahon K.D."/>
            <person name="Konstantinidis K.T."/>
            <person name="Eloe-Fadrosh E.A."/>
            <person name="Kyrpides N.C."/>
            <person name="Woyke T."/>
        </authorList>
    </citation>
    <scope>NUCLEOTIDE SEQUENCE</scope>
    <source>
        <strain evidence="1">GVMAG-S-1101164-72</strain>
    </source>
</reference>
<organism evidence="1">
    <name type="scientific">viral metagenome</name>
    <dbReference type="NCBI Taxonomy" id="1070528"/>
    <lineage>
        <taxon>unclassified sequences</taxon>
        <taxon>metagenomes</taxon>
        <taxon>organismal metagenomes</taxon>
    </lineage>
</organism>
<name>A0A6C0AR72_9ZZZZ</name>
<evidence type="ECO:0000313" key="1">
    <source>
        <dbReference type="EMBL" id="QHS81775.1"/>
    </source>
</evidence>
<dbReference type="EMBL" id="MN740760">
    <property type="protein sequence ID" value="QHS81775.1"/>
    <property type="molecule type" value="Genomic_DNA"/>
</dbReference>
<sequence length="278" mass="32758">MSRRLKRNGLIEPSPKNTVLDHKIEDVIVENKRMTITTYVYEWSIDIFIGSQTIYCAYAHLSKMAKGAIYHRAFLHKIRWDEECSEPFQHGKDTAMIFNLIMTYIKKNYPAVTIVEFNDVSNRKCDNGAYVNLAAMKLFTDGQTWYESHFKAKINDQSESMYRSMLASANLTKQHMSWDTAKNTMPWSILEIDEEELKEKYNSASTWTEWFKWIRTTIGDSAFCIWLSNKGWFDEFQRSVLRFNIMSFIFQVNVADFDLHYNIKKGGKRKVGTQKKRH</sequence>
<proteinExistence type="predicted"/>
<accession>A0A6C0AR72</accession>
<dbReference type="AlphaFoldDB" id="A0A6C0AR72"/>